<name>A0A4Q9LGE9_9MICR</name>
<proteinExistence type="predicted"/>
<evidence type="ECO:0000256" key="1">
    <source>
        <dbReference type="SAM" id="MobiDB-lite"/>
    </source>
</evidence>
<dbReference type="Proteomes" id="UP000293045">
    <property type="component" value="Unassembled WGS sequence"/>
</dbReference>
<evidence type="ECO:0000313" key="2">
    <source>
        <dbReference type="EMBL" id="TBU07169.1"/>
    </source>
</evidence>
<reference evidence="2 3" key="1">
    <citation type="submission" date="2017-12" db="EMBL/GenBank/DDBJ databases">
        <authorList>
            <person name="Pombert J.-F."/>
            <person name="Haag K.L."/>
            <person name="Ebert D."/>
        </authorList>
    </citation>
    <scope>NUCLEOTIDE SEQUENCE [LARGE SCALE GENOMIC DNA]</scope>
    <source>
        <strain evidence="2">IL-BN-2</strain>
    </source>
</reference>
<feature type="compositionally biased region" description="Basic and acidic residues" evidence="1">
    <location>
        <begin position="233"/>
        <end position="245"/>
    </location>
</feature>
<protein>
    <submittedName>
        <fullName evidence="2">Uncharacterized protein</fullName>
    </submittedName>
</protein>
<evidence type="ECO:0000313" key="3">
    <source>
        <dbReference type="Proteomes" id="UP000293045"/>
    </source>
</evidence>
<dbReference type="EMBL" id="PIXR01000359">
    <property type="protein sequence ID" value="TBU07169.1"/>
    <property type="molecule type" value="Genomic_DNA"/>
</dbReference>
<dbReference type="AlphaFoldDB" id="A0A4Q9LGE9"/>
<gene>
    <name evidence="2" type="ORF">CWI39_0359p0020</name>
</gene>
<dbReference type="VEuPathDB" id="MicrosporidiaDB:CWI36_0013p0030"/>
<organism evidence="2 3">
    <name type="scientific">Hamiltosporidium magnivora</name>
    <dbReference type="NCBI Taxonomy" id="148818"/>
    <lineage>
        <taxon>Eukaryota</taxon>
        <taxon>Fungi</taxon>
        <taxon>Fungi incertae sedis</taxon>
        <taxon>Microsporidia</taxon>
        <taxon>Dubosqiidae</taxon>
        <taxon>Hamiltosporidium</taxon>
    </lineage>
</organism>
<feature type="region of interest" description="Disordered" evidence="1">
    <location>
        <begin position="233"/>
        <end position="252"/>
    </location>
</feature>
<dbReference type="VEuPathDB" id="MicrosporidiaDB:CWI39_0359p0020"/>
<accession>A0A4Q9LGE9</accession>
<comment type="caution">
    <text evidence="2">The sequence shown here is derived from an EMBL/GenBank/DDBJ whole genome shotgun (WGS) entry which is preliminary data.</text>
</comment>
<sequence length="713" mass="84582">MKYIFTKKNLYEYFVRIFFVCRIYNSLITNNSARDILINRKDRAVIESKNSKNSIPLTPSLSEYSDVYASVLSQPRKEERNISVPRENYCSNEHINYYGTHRFCKNTKSDVQPKNGSDESHQNFSNIQYGQNHFLERWSQNQFNSDNGMFYGSNNMPMLFPMRLESLIPIPYQNIDRSVSTEQESEFQNFKPGFNEYPVNKDLEVCLDQNTVAYPRYVDQQYIDLPSNVSLNRQERSSNSEITKRHDSHKRKQNDIILDSSNPKKICTELNTNFNIITHLQPSAAISFTEKNNQINNESVKTESKYYELAIQTVTRFMNKNDKFYCENYKYFLSFIPCLYQEIEFESHEKSFDLINTNPIFSHISRNNWNTYIDAQLDNYNSIIVDSENEFNQILEFGEGLIFYEKYFPSHVSPTQLICLYETMLSVLLKIKTESNFGLFYELIKFVAYYEYNLYDHVDLHHNLYVYFILSIISKQLKNIDLSIFLHIKVENCTKDIICQPFDNKRCQEHRKYFYLQRLFSKLLLGMKNGKLRTKFYDIVIILELSSLKHHSKLFFNQTVYFRFYLRVLVSFLLEPKFNSSLDILDKFLQFSIDILNLKRDFTVTFSKEIKSMIEKFELGAFTVELNLKIIDEVRVPNIGNKFYIQGLAYLRKKFLPSSIETSFTDMFLSLNDIIMSEMCLSGYLSKIYECVNFDLEVMRLGLKVIYERRLKM</sequence>